<evidence type="ECO:0000313" key="2">
    <source>
        <dbReference type="Proteomes" id="UP000021369"/>
    </source>
</evidence>
<comment type="caution">
    <text evidence="1">The sequence shown here is derived from an EMBL/GenBank/DDBJ whole genome shotgun (WGS) entry which is preliminary data.</text>
</comment>
<dbReference type="AlphaFoldDB" id="A0A011WTZ6"/>
<organism evidence="1 2">
    <name type="scientific">Ruminococcus albus SY3</name>
    <dbReference type="NCBI Taxonomy" id="1341156"/>
    <lineage>
        <taxon>Bacteria</taxon>
        <taxon>Bacillati</taxon>
        <taxon>Bacillota</taxon>
        <taxon>Clostridia</taxon>
        <taxon>Eubacteriales</taxon>
        <taxon>Oscillospiraceae</taxon>
        <taxon>Ruminococcus</taxon>
    </lineage>
</organism>
<proteinExistence type="predicted"/>
<dbReference type="RefSeq" id="WP_196243620.1">
    <property type="nucleotide sequence ID" value="NZ_JEOB01000001.1"/>
</dbReference>
<dbReference type="EMBL" id="JEOB01000001">
    <property type="protein sequence ID" value="EXM40470.1"/>
    <property type="molecule type" value="Genomic_DNA"/>
</dbReference>
<keyword evidence="2" id="KW-1185">Reference proteome</keyword>
<reference evidence="1 2" key="1">
    <citation type="submission" date="2013-06" db="EMBL/GenBank/DDBJ databases">
        <title>Rumen cellulosomics: divergent fiber-degrading strategies revealed by comparative genome-wide analysis of six Ruminococcal strains.</title>
        <authorList>
            <person name="Dassa B."/>
            <person name="Borovok I."/>
            <person name="Lamed R."/>
            <person name="Flint H."/>
            <person name="Yeoman C.J."/>
            <person name="White B."/>
            <person name="Bayer E.A."/>
        </authorList>
    </citation>
    <scope>NUCLEOTIDE SEQUENCE [LARGE SCALE GENOMIC DNA]</scope>
    <source>
        <strain evidence="1 2">SY3</strain>
    </source>
</reference>
<gene>
    <name evidence="1" type="ORF">RASY3_00920</name>
</gene>
<evidence type="ECO:0000313" key="1">
    <source>
        <dbReference type="EMBL" id="EXM40470.1"/>
    </source>
</evidence>
<dbReference type="PATRIC" id="fig|1341156.4.peg.719"/>
<name>A0A011WTZ6_RUMAL</name>
<sequence>MTDIRPVSDLINHVEEKLDEADKLAEFPDKRLSNDEVFGKVRASQLLKANKTPVLRDK</sequence>
<dbReference type="Proteomes" id="UP000021369">
    <property type="component" value="Unassembled WGS sequence"/>
</dbReference>
<accession>A0A011WTZ6</accession>
<protein>
    <submittedName>
        <fullName evidence="1">Prevent-host-death protein</fullName>
    </submittedName>
</protein>